<keyword evidence="2" id="KW-1185">Reference proteome</keyword>
<name>A0A1H2HZP3_9PSED</name>
<dbReference type="Proteomes" id="UP000243232">
    <property type="component" value="Chromosome I"/>
</dbReference>
<sequence length="221" mass="24195">MDTAKLRQLIDSAHQMEARSGQLRSLLGSLLDSLHPAIRLPASDAPGVLAAFVGAYIKQVPDLLDAAASVARESGLEAPIMPVMKMAAEFFFHPPAVMDGHHGLESLLDEAYLAHRLVEEVNDLYITHLGQALIPLDTTVANLIAHRLIGEPFANQLDEAVHEALQDLIHQPVFRSQAVQAYRAKLCSEQTTAAWQRWPCLSQQLGVELELGQARRSSLTV</sequence>
<gene>
    <name evidence="1" type="ORF">SAMN05216296_3388</name>
</gene>
<dbReference type="RefSeq" id="WP_090198090.1">
    <property type="nucleotide sequence ID" value="NZ_LT629785.1"/>
</dbReference>
<protein>
    <submittedName>
        <fullName evidence="1">Uncharacterized protein</fullName>
    </submittedName>
</protein>
<dbReference type="OrthoDB" id="5731249at2"/>
<dbReference type="EMBL" id="LT629785">
    <property type="protein sequence ID" value="SDU37390.1"/>
    <property type="molecule type" value="Genomic_DNA"/>
</dbReference>
<reference evidence="2" key="1">
    <citation type="submission" date="2016-10" db="EMBL/GenBank/DDBJ databases">
        <authorList>
            <person name="Varghese N."/>
            <person name="Submissions S."/>
        </authorList>
    </citation>
    <scope>NUCLEOTIDE SEQUENCE [LARGE SCALE GENOMIC DNA]</scope>
    <source>
        <strain evidence="2">DSM 17875</strain>
    </source>
</reference>
<organism evidence="1 2">
    <name type="scientific">Pseudomonas pohangensis</name>
    <dbReference type="NCBI Taxonomy" id="364197"/>
    <lineage>
        <taxon>Bacteria</taxon>
        <taxon>Pseudomonadati</taxon>
        <taxon>Pseudomonadota</taxon>
        <taxon>Gammaproteobacteria</taxon>
        <taxon>Pseudomonadales</taxon>
        <taxon>Pseudomonadaceae</taxon>
        <taxon>Pseudomonas</taxon>
    </lineage>
</organism>
<dbReference type="STRING" id="364197.SAMN05216296_3388"/>
<evidence type="ECO:0000313" key="2">
    <source>
        <dbReference type="Proteomes" id="UP000243232"/>
    </source>
</evidence>
<accession>A0A1H2HZP3</accession>
<proteinExistence type="predicted"/>
<evidence type="ECO:0000313" key="1">
    <source>
        <dbReference type="EMBL" id="SDU37390.1"/>
    </source>
</evidence>
<dbReference type="AlphaFoldDB" id="A0A1H2HZP3"/>